<dbReference type="STRING" id="446470.Snas_5785"/>
<dbReference type="PROSITE" id="PS00136">
    <property type="entry name" value="SUBTILASE_ASP"/>
    <property type="match status" value="1"/>
</dbReference>
<keyword evidence="7" id="KW-1133">Transmembrane helix</keyword>
<dbReference type="Gene3D" id="3.40.50.200">
    <property type="entry name" value="Peptidase S8/S53 domain"/>
    <property type="match status" value="1"/>
</dbReference>
<evidence type="ECO:0000313" key="10">
    <source>
        <dbReference type="Proteomes" id="UP000000844"/>
    </source>
</evidence>
<evidence type="ECO:0000256" key="5">
    <source>
        <dbReference type="PROSITE-ProRule" id="PRU01240"/>
    </source>
</evidence>
<dbReference type="InterPro" id="IPR034193">
    <property type="entry name" value="PCSK9_ProteinaseK-like"/>
</dbReference>
<dbReference type="InterPro" id="IPR050131">
    <property type="entry name" value="Peptidase_S8_subtilisin-like"/>
</dbReference>
<feature type="active site" description="Charge relay system" evidence="5">
    <location>
        <position position="162"/>
    </location>
</feature>
<dbReference type="Pfam" id="PF00082">
    <property type="entry name" value="Peptidase_S8"/>
    <property type="match status" value="1"/>
</dbReference>
<feature type="transmembrane region" description="Helical" evidence="7">
    <location>
        <begin position="21"/>
        <end position="40"/>
    </location>
</feature>
<dbReference type="InterPro" id="IPR015500">
    <property type="entry name" value="Peptidase_S8_subtilisin-rel"/>
</dbReference>
<feature type="domain" description="Peptidase S8/S53" evidence="8">
    <location>
        <begin position="154"/>
        <end position="384"/>
    </location>
</feature>
<evidence type="ECO:0000256" key="3">
    <source>
        <dbReference type="ARBA" id="ARBA00022801"/>
    </source>
</evidence>
<proteinExistence type="inferred from homology"/>
<evidence type="ECO:0000256" key="1">
    <source>
        <dbReference type="ARBA" id="ARBA00011073"/>
    </source>
</evidence>
<feature type="active site" description="Charge relay system" evidence="5">
    <location>
        <position position="194"/>
    </location>
</feature>
<dbReference type="PANTHER" id="PTHR43806">
    <property type="entry name" value="PEPTIDASE S8"/>
    <property type="match status" value="1"/>
</dbReference>
<dbReference type="FunFam" id="3.40.50.200:FF:000014">
    <property type="entry name" value="Proteinase K"/>
    <property type="match status" value="1"/>
</dbReference>
<dbReference type="PROSITE" id="PS51892">
    <property type="entry name" value="SUBTILASE"/>
    <property type="match status" value="1"/>
</dbReference>
<dbReference type="HOGENOM" id="CLU_011263_1_7_11"/>
<reference evidence="9 10" key="1">
    <citation type="journal article" date="2009" name="Stand. Genomic Sci.">
        <title>Complete genome sequence of Stackebrandtia nassauensis type strain (LLR-40K-21).</title>
        <authorList>
            <person name="Munk C."/>
            <person name="Lapidus A."/>
            <person name="Copeland A."/>
            <person name="Jando M."/>
            <person name="Mayilraj S."/>
            <person name="Glavina Del Rio T."/>
            <person name="Nolan M."/>
            <person name="Chen F."/>
            <person name="Lucas S."/>
            <person name="Tice H."/>
            <person name="Cheng J.F."/>
            <person name="Han C."/>
            <person name="Detter J.C."/>
            <person name="Bruce D."/>
            <person name="Goodwin L."/>
            <person name="Chain P."/>
            <person name="Pitluck S."/>
            <person name="Goker M."/>
            <person name="Ovchinikova G."/>
            <person name="Pati A."/>
            <person name="Ivanova N."/>
            <person name="Mavromatis K."/>
            <person name="Chen A."/>
            <person name="Palaniappan K."/>
            <person name="Land M."/>
            <person name="Hauser L."/>
            <person name="Chang Y.J."/>
            <person name="Jeffries C.D."/>
            <person name="Bristow J."/>
            <person name="Eisen J.A."/>
            <person name="Markowitz V."/>
            <person name="Hugenholtz P."/>
            <person name="Kyrpides N.C."/>
            <person name="Klenk H.P."/>
        </authorList>
    </citation>
    <scope>NUCLEOTIDE SEQUENCE [LARGE SCALE GENOMIC DNA]</scope>
    <source>
        <strain evidence="10">DSM 44728 / CIP 108903 / NRRL B-16338 / NBRC 102104 / LLR-40K-21</strain>
    </source>
</reference>
<comment type="similarity">
    <text evidence="1 5 6">Belongs to the peptidase S8 family.</text>
</comment>
<dbReference type="GO" id="GO:0004252">
    <property type="term" value="F:serine-type endopeptidase activity"/>
    <property type="evidence" value="ECO:0007669"/>
    <property type="project" value="UniProtKB-UniRule"/>
</dbReference>
<dbReference type="InterPro" id="IPR023827">
    <property type="entry name" value="Peptidase_S8_Asp-AS"/>
</dbReference>
<keyword evidence="3 5" id="KW-0378">Hydrolase</keyword>
<evidence type="ECO:0000256" key="4">
    <source>
        <dbReference type="ARBA" id="ARBA00022825"/>
    </source>
</evidence>
<dbReference type="SUPFAM" id="SSF52743">
    <property type="entry name" value="Subtilisin-like"/>
    <property type="match status" value="1"/>
</dbReference>
<dbReference type="GO" id="GO:0006508">
    <property type="term" value="P:proteolysis"/>
    <property type="evidence" value="ECO:0007669"/>
    <property type="project" value="UniProtKB-KW"/>
</dbReference>
<dbReference type="PRINTS" id="PR00723">
    <property type="entry name" value="SUBTILISIN"/>
</dbReference>
<feature type="active site" description="Charge relay system" evidence="5">
    <location>
        <position position="344"/>
    </location>
</feature>
<keyword evidence="10" id="KW-1185">Reference proteome</keyword>
<dbReference type="RefSeq" id="WP_013020986.1">
    <property type="nucleotide sequence ID" value="NC_013947.1"/>
</dbReference>
<dbReference type="EMBL" id="CP001778">
    <property type="protein sequence ID" value="ADD45415.1"/>
    <property type="molecule type" value="Genomic_DNA"/>
</dbReference>
<dbReference type="InterPro" id="IPR037045">
    <property type="entry name" value="S8pro/Inhibitor_I9_sf"/>
</dbReference>
<protein>
    <submittedName>
        <fullName evidence="9">Peptidase S8 and S53 subtilisin kexin sedolisin</fullName>
    </submittedName>
</protein>
<dbReference type="Gene3D" id="3.30.70.80">
    <property type="entry name" value="Peptidase S8 propeptide/proteinase inhibitor I9"/>
    <property type="match status" value="1"/>
</dbReference>
<dbReference type="PROSITE" id="PS00138">
    <property type="entry name" value="SUBTILASE_SER"/>
    <property type="match status" value="1"/>
</dbReference>
<name>D3PYY6_STANL</name>
<keyword evidence="7" id="KW-0472">Membrane</keyword>
<keyword evidence="2 5" id="KW-0645">Protease</keyword>
<evidence type="ECO:0000313" key="9">
    <source>
        <dbReference type="EMBL" id="ADD45415.1"/>
    </source>
</evidence>
<sequence length="401" mass="42344">MCAARRSPLRHVIDDWRGAPAFVGGLATVVATTALVVFGGSHAQGQVLADDAPGAIKDRYIVKSDADPSALAEEYHGKVRRTFAAYGGFSVTMDEADAREMAADPEVEYVNQVTTTTGLGDSVQSRPPSWSLDRIDQRTPARDGSFRYPDSAGRGVTAYVIDSGLKLDLREFSGRATTGIDVIDGGKALDRNGHGTSVAVTLGGQNFGVAKNVKLVAVRVLDEDWRGTNEGIVEGLNWIAEHAKGPSVANMSHSRAYDRAINDAVGAVVDAGVTTAVSAGNNSYNACRKSPPSEPSVIVAGATRRDDRKASFSNFGSCVDIFAPGVAVGTKNRLGQSIKSSGTSFAAPHVAGAAALYLAEHPRATPKQVRAALMDHALSKVVTDRGKYSPDRMLNIDFLTR</sequence>
<gene>
    <name evidence="9" type="ordered locus">Snas_5785</name>
</gene>
<dbReference type="InterPro" id="IPR036852">
    <property type="entry name" value="Peptidase_S8/S53_dom_sf"/>
</dbReference>
<dbReference type="Proteomes" id="UP000000844">
    <property type="component" value="Chromosome"/>
</dbReference>
<dbReference type="InterPro" id="IPR023828">
    <property type="entry name" value="Peptidase_S8_Ser-AS"/>
</dbReference>
<evidence type="ECO:0000256" key="6">
    <source>
        <dbReference type="RuleBase" id="RU003355"/>
    </source>
</evidence>
<keyword evidence="4 5" id="KW-0720">Serine protease</keyword>
<keyword evidence="7" id="KW-0812">Transmembrane</keyword>
<organism evidence="9 10">
    <name type="scientific">Stackebrandtia nassauensis (strain DSM 44728 / CIP 108903 / NRRL B-16338 / NBRC 102104 / LLR-40K-21)</name>
    <dbReference type="NCBI Taxonomy" id="446470"/>
    <lineage>
        <taxon>Bacteria</taxon>
        <taxon>Bacillati</taxon>
        <taxon>Actinomycetota</taxon>
        <taxon>Actinomycetes</taxon>
        <taxon>Glycomycetales</taxon>
        <taxon>Glycomycetaceae</taxon>
        <taxon>Stackebrandtia</taxon>
    </lineage>
</organism>
<dbReference type="GO" id="GO:0005615">
    <property type="term" value="C:extracellular space"/>
    <property type="evidence" value="ECO:0007669"/>
    <property type="project" value="TreeGrafter"/>
</dbReference>
<evidence type="ECO:0000256" key="7">
    <source>
        <dbReference type="SAM" id="Phobius"/>
    </source>
</evidence>
<dbReference type="SUPFAM" id="SSF54897">
    <property type="entry name" value="Protease propeptides/inhibitors"/>
    <property type="match status" value="1"/>
</dbReference>
<evidence type="ECO:0000256" key="2">
    <source>
        <dbReference type="ARBA" id="ARBA00022670"/>
    </source>
</evidence>
<dbReference type="eggNOG" id="COG1404">
    <property type="taxonomic scope" value="Bacteria"/>
</dbReference>
<dbReference type="AlphaFoldDB" id="D3PYY6"/>
<evidence type="ECO:0000259" key="8">
    <source>
        <dbReference type="Pfam" id="PF00082"/>
    </source>
</evidence>
<dbReference type="KEGG" id="sna:Snas_5785"/>
<dbReference type="InterPro" id="IPR000209">
    <property type="entry name" value="Peptidase_S8/S53_dom"/>
</dbReference>
<dbReference type="CDD" id="cd04077">
    <property type="entry name" value="Peptidases_S8_PCSK9_ProteinaseK_like"/>
    <property type="match status" value="1"/>
</dbReference>
<accession>D3PYY6</accession>
<dbReference type="PANTHER" id="PTHR43806:SF11">
    <property type="entry name" value="CEREVISIN-RELATED"/>
    <property type="match status" value="1"/>
</dbReference>